<dbReference type="RefSeq" id="WP_307862435.1">
    <property type="nucleotide sequence ID" value="NZ_JAGINU010000001.1"/>
</dbReference>
<gene>
    <name evidence="2" type="ORF">JOF36_003462</name>
</gene>
<organism evidence="2 3">
    <name type="scientific">Pseudonocardia parietis</name>
    <dbReference type="NCBI Taxonomy" id="570936"/>
    <lineage>
        <taxon>Bacteria</taxon>
        <taxon>Bacillati</taxon>
        <taxon>Actinomycetota</taxon>
        <taxon>Actinomycetes</taxon>
        <taxon>Pseudonocardiales</taxon>
        <taxon>Pseudonocardiaceae</taxon>
        <taxon>Pseudonocardia</taxon>
    </lineage>
</organism>
<evidence type="ECO:0000256" key="1">
    <source>
        <dbReference type="SAM" id="MobiDB-lite"/>
    </source>
</evidence>
<dbReference type="InterPro" id="IPR023606">
    <property type="entry name" value="CoA-Trfase_III_dom_1_sf"/>
</dbReference>
<protein>
    <recommendedName>
        <fullName evidence="4">CoA transferase family III</fullName>
    </recommendedName>
</protein>
<comment type="caution">
    <text evidence="2">The sequence shown here is derived from an EMBL/GenBank/DDBJ whole genome shotgun (WGS) entry which is preliminary data.</text>
</comment>
<dbReference type="Gene3D" id="3.40.50.10540">
    <property type="entry name" value="Crotonobetainyl-coa:carnitine coa-transferase, domain 1"/>
    <property type="match status" value="1"/>
</dbReference>
<dbReference type="PANTHER" id="PTHR48228:SF5">
    <property type="entry name" value="ALPHA-METHYLACYL-COA RACEMASE"/>
    <property type="match status" value="1"/>
</dbReference>
<feature type="compositionally biased region" description="Gly residues" evidence="1">
    <location>
        <begin position="402"/>
        <end position="423"/>
    </location>
</feature>
<reference evidence="2 3" key="1">
    <citation type="submission" date="2021-03" db="EMBL/GenBank/DDBJ databases">
        <title>Sequencing the genomes of 1000 actinobacteria strains.</title>
        <authorList>
            <person name="Klenk H.-P."/>
        </authorList>
    </citation>
    <scope>NUCLEOTIDE SEQUENCE [LARGE SCALE GENOMIC DNA]</scope>
    <source>
        <strain evidence="2 3">DSM 45256</strain>
    </source>
</reference>
<dbReference type="InterPro" id="IPR050509">
    <property type="entry name" value="CoA-transferase_III"/>
</dbReference>
<keyword evidence="3" id="KW-1185">Reference proteome</keyword>
<proteinExistence type="predicted"/>
<dbReference type="InterPro" id="IPR003673">
    <property type="entry name" value="CoA-Trfase_fam_III"/>
</dbReference>
<dbReference type="Pfam" id="PF02515">
    <property type="entry name" value="CoA_transf_3"/>
    <property type="match status" value="1"/>
</dbReference>
<evidence type="ECO:0008006" key="4">
    <source>
        <dbReference type="Google" id="ProtNLM"/>
    </source>
</evidence>
<dbReference type="PANTHER" id="PTHR48228">
    <property type="entry name" value="SUCCINYL-COA--D-CITRAMALATE COA-TRANSFERASE"/>
    <property type="match status" value="1"/>
</dbReference>
<evidence type="ECO:0000313" key="3">
    <source>
        <dbReference type="Proteomes" id="UP001519295"/>
    </source>
</evidence>
<feature type="region of interest" description="Disordered" evidence="1">
    <location>
        <begin position="350"/>
        <end position="449"/>
    </location>
</feature>
<accession>A0ABS4VVE9</accession>
<evidence type="ECO:0000313" key="2">
    <source>
        <dbReference type="EMBL" id="MBP2367766.1"/>
    </source>
</evidence>
<feature type="compositionally biased region" description="Low complexity" evidence="1">
    <location>
        <begin position="424"/>
        <end position="449"/>
    </location>
</feature>
<sequence>MTVAGAGHPDGAEADWARSGVVALTGHPDGPPLVPPGRGASLAVDLAGRLRAATGGRIDLDGAALLGERAAFTGHRRSGRVSPGGHTRLLPTADGWAALSCSRPDDPLLYGALVGAELPADPWPGIARWVAARSGAALAERAELLGLAAGPVASAEPARFPSGALRAAAGLRVVSFGALWAAPLCAHLLRTGGAEVITVETPGRPDGARHGSPDFHRLLHGGERSVVLDPVRDRAALHALVRSADVVIEASRPRALRGFGVDAAAETARGAAWVSVTAAGRDSNRIGFGDDVAAGAGLVAHDADGLPVFCGDALADPLSGLTAAVWALAEPGTVREVPMAGVVAATLAGTAGADGPSPACRRTGDGWVTPAGHPVARPGRREPVGTAPEAGADTAAVLAGPGPAGSGLAGPGPAGSGLAGPGPAGSELTGPELDGPGLDRPGPDGAPCC</sequence>
<name>A0ABS4VVE9_9PSEU</name>
<dbReference type="EMBL" id="JAGINU010000001">
    <property type="protein sequence ID" value="MBP2367766.1"/>
    <property type="molecule type" value="Genomic_DNA"/>
</dbReference>
<dbReference type="Proteomes" id="UP001519295">
    <property type="component" value="Unassembled WGS sequence"/>
</dbReference>
<dbReference type="SUPFAM" id="SSF89796">
    <property type="entry name" value="CoA-transferase family III (CaiB/BaiF)"/>
    <property type="match status" value="2"/>
</dbReference>